<accession>A0A200Q3Z0</accession>
<dbReference type="OrthoDB" id="1927237at2759"/>
<protein>
    <submittedName>
        <fullName evidence="1">Uncharacterized protein</fullName>
    </submittedName>
</protein>
<dbReference type="EMBL" id="MVGT01003166">
    <property type="protein sequence ID" value="OVA05162.1"/>
    <property type="molecule type" value="Genomic_DNA"/>
</dbReference>
<reference evidence="1" key="1">
    <citation type="journal article" date="2017" name="Mol. Plant">
        <title>The Genome of Medicinal Plant Macleaya cordata Provides New Insights into Benzylisoquinoline Alkaloids Metabolism.</title>
        <authorList>
            <person name="Liu X."/>
            <person name="Liu Y."/>
            <person name="Huang P."/>
            <person name="Ma Y."/>
            <person name="Qing Z."/>
            <person name="Tang Q."/>
            <person name="Cao H."/>
            <person name="Cheng P."/>
            <person name="Zheng Y."/>
            <person name="Yuan Z."/>
            <person name="Zhou Y."/>
            <person name="Liu J."/>
            <person name="Tang Z."/>
            <person name="Zhuo Y."/>
            <person name="Zhang Y."/>
            <person name="Yu L."/>
            <person name="Huang J."/>
            <person name="Yang P."/>
            <person name="Peng Q."/>
            <person name="Zhang J."/>
            <person name="Jiang W."/>
            <person name="Zhang Z."/>
            <person name="Lin K."/>
            <person name="Ro D.K."/>
            <person name="Chen X."/>
            <person name="Xiong X."/>
            <person name="Shang Y."/>
            <person name="Huang S."/>
            <person name="Zeng J."/>
        </authorList>
    </citation>
    <scope>NUCLEOTIDE SEQUENCE [LARGE SCALE GENOMIC DNA]</scope>
    <source>
        <strain evidence="1">BLH2017</strain>
        <tissue evidence="1">Root</tissue>
    </source>
</reference>
<proteinExistence type="predicted"/>
<evidence type="ECO:0000313" key="1">
    <source>
        <dbReference type="EMBL" id="OVA05162.1"/>
    </source>
</evidence>
<comment type="caution">
    <text evidence="1">The sequence shown here is derived from an EMBL/GenBank/DDBJ whole genome shotgun (WGS) entry which is preliminary data.</text>
</comment>
<dbReference type="OMA" id="DFHITCW"/>
<dbReference type="AlphaFoldDB" id="A0A200Q3Z0"/>
<sequence>MVQLFLSEPVSSDSVNDDAVEQSISLLKKLESVIWSLITSAGRSESRLWLCNTISCSNSVTPRAQHELFVNLLQSKPSKVPLAAQVLQMIFERRPHKIGPIIAKKSHILEKFFKGKDFHITCWLLNDL</sequence>
<dbReference type="STRING" id="56857.A0A200Q3Z0"/>
<dbReference type="InParanoid" id="A0A200Q3Z0"/>
<dbReference type="PANTHER" id="PTHR37766:SF1">
    <property type="entry name" value="OS01G0897100 PROTEIN"/>
    <property type="match status" value="1"/>
</dbReference>
<evidence type="ECO:0000313" key="2">
    <source>
        <dbReference type="Proteomes" id="UP000195402"/>
    </source>
</evidence>
<dbReference type="Proteomes" id="UP000195402">
    <property type="component" value="Unassembled WGS sequence"/>
</dbReference>
<organism evidence="1 2">
    <name type="scientific">Macleaya cordata</name>
    <name type="common">Five-seeded plume-poppy</name>
    <name type="synonym">Bocconia cordata</name>
    <dbReference type="NCBI Taxonomy" id="56857"/>
    <lineage>
        <taxon>Eukaryota</taxon>
        <taxon>Viridiplantae</taxon>
        <taxon>Streptophyta</taxon>
        <taxon>Embryophyta</taxon>
        <taxon>Tracheophyta</taxon>
        <taxon>Spermatophyta</taxon>
        <taxon>Magnoliopsida</taxon>
        <taxon>Ranunculales</taxon>
        <taxon>Papaveraceae</taxon>
        <taxon>Papaveroideae</taxon>
        <taxon>Macleaya</taxon>
    </lineage>
</organism>
<dbReference type="PANTHER" id="PTHR37766">
    <property type="entry name" value="OS01G0897100 PROTEIN"/>
    <property type="match status" value="1"/>
</dbReference>
<gene>
    <name evidence="1" type="ORF">BVC80_8895g30</name>
</gene>
<keyword evidence="2" id="KW-1185">Reference proteome</keyword>
<name>A0A200Q3Z0_MACCD</name>